<protein>
    <submittedName>
        <fullName evidence="1">Uncharacterized protein</fullName>
    </submittedName>
</protein>
<accession>A0A1I7EM35</accession>
<reference evidence="1 2" key="1">
    <citation type="submission" date="2016-10" db="EMBL/GenBank/DDBJ databases">
        <authorList>
            <person name="de Groot N.N."/>
        </authorList>
    </citation>
    <scope>NUCLEOTIDE SEQUENCE [LARGE SCALE GENOMIC DNA]</scope>
    <source>
        <strain evidence="1 2">LMG 27731</strain>
    </source>
</reference>
<name>A0A1I7EM35_9BURK</name>
<organism evidence="1 2">
    <name type="scientific">Paraburkholderia aspalathi</name>
    <dbReference type="NCBI Taxonomy" id="1324617"/>
    <lineage>
        <taxon>Bacteria</taxon>
        <taxon>Pseudomonadati</taxon>
        <taxon>Pseudomonadota</taxon>
        <taxon>Betaproteobacteria</taxon>
        <taxon>Burkholderiales</taxon>
        <taxon>Burkholderiaceae</taxon>
        <taxon>Paraburkholderia</taxon>
    </lineage>
</organism>
<proteinExistence type="predicted"/>
<dbReference type="Proteomes" id="UP000198844">
    <property type="component" value="Unassembled WGS sequence"/>
</dbReference>
<gene>
    <name evidence="1" type="ORF">SAMN05192563_103172</name>
</gene>
<sequence>MSFPQSPQAPCAPKPGALAGERHATMHALFGDGCDMQGRK</sequence>
<dbReference type="AlphaFoldDB" id="A0A1I7EM35"/>
<evidence type="ECO:0000313" key="1">
    <source>
        <dbReference type="EMBL" id="SFU24982.1"/>
    </source>
</evidence>
<dbReference type="RefSeq" id="WP_279630575.1">
    <property type="nucleotide sequence ID" value="NZ_FPBH01000031.1"/>
</dbReference>
<dbReference type="EMBL" id="FPBH01000031">
    <property type="protein sequence ID" value="SFU24982.1"/>
    <property type="molecule type" value="Genomic_DNA"/>
</dbReference>
<evidence type="ECO:0000313" key="2">
    <source>
        <dbReference type="Proteomes" id="UP000198844"/>
    </source>
</evidence>